<keyword evidence="2" id="KW-1185">Reference proteome</keyword>
<evidence type="ECO:0000313" key="1">
    <source>
        <dbReference type="EMBL" id="KDQ61695.1"/>
    </source>
</evidence>
<dbReference type="AlphaFoldDB" id="A0A067Q685"/>
<sequence length="481" mass="54140">MPVEGPFSSLHSRRSATEKLSVKRFIAWATSLDLQGIADQVFIREISWVKEPGFPSHEYILLTFGDISNPNPSHDTTLRLERDTNSWFKIFGSWLGLGSNCRDTVSICGSSVAAQHSGDRTIAHIAVSRTDIDLRHITVLLEVIAKAADEYRVWSYNCWWYAGCLWRNLVRCIGSNHCRFQMLHKESQVGKFEEFLAHSRGSRGADEWDAMAFSHFQTFSHLAALERTSWDNSELEDATKYIEQFFELQLLGKLDGSFSQTEGLQKTLASAPVANAVDAEPDDHLDIIPSPSSPRLPERLDSVSDDEGLEIDSPVQDVTSLPELEALAWSGPVLDGRYRIQNLRSGHLVHAPESMDRTLLRATRKLHPTTIWNVETCGDGGFRFRCHRNSQCLCVHLYPFGACKVSVGDPIVGCNVTRATSQAFDFSIRESNDKGVYSISPVLSTLFWGLSDDEEITEVRLQATANVNRNLWRFLKISDWD</sequence>
<name>A0A067Q685_9AGAM</name>
<dbReference type="EMBL" id="KL197712">
    <property type="protein sequence ID" value="KDQ61695.1"/>
    <property type="molecule type" value="Genomic_DNA"/>
</dbReference>
<dbReference type="InParanoid" id="A0A067Q685"/>
<proteinExistence type="predicted"/>
<reference evidence="2" key="1">
    <citation type="journal article" date="2014" name="Proc. Natl. Acad. Sci. U.S.A.">
        <title>Extensive sampling of basidiomycete genomes demonstrates inadequacy of the white-rot/brown-rot paradigm for wood decay fungi.</title>
        <authorList>
            <person name="Riley R."/>
            <person name="Salamov A.A."/>
            <person name="Brown D.W."/>
            <person name="Nagy L.G."/>
            <person name="Floudas D."/>
            <person name="Held B.W."/>
            <person name="Levasseur A."/>
            <person name="Lombard V."/>
            <person name="Morin E."/>
            <person name="Otillar R."/>
            <person name="Lindquist E.A."/>
            <person name="Sun H."/>
            <person name="LaButti K.M."/>
            <person name="Schmutz J."/>
            <person name="Jabbour D."/>
            <person name="Luo H."/>
            <person name="Baker S.E."/>
            <person name="Pisabarro A.G."/>
            <person name="Walton J.D."/>
            <person name="Blanchette R.A."/>
            <person name="Henrissat B."/>
            <person name="Martin F."/>
            <person name="Cullen D."/>
            <person name="Hibbett D.S."/>
            <person name="Grigoriev I.V."/>
        </authorList>
    </citation>
    <scope>NUCLEOTIDE SEQUENCE [LARGE SCALE GENOMIC DNA]</scope>
    <source>
        <strain evidence="2">MUCL 33604</strain>
    </source>
</reference>
<gene>
    <name evidence="1" type="ORF">JAAARDRAFT_31156</name>
</gene>
<dbReference type="Gene3D" id="2.80.10.50">
    <property type="match status" value="1"/>
</dbReference>
<protein>
    <submittedName>
        <fullName evidence="1">Uncharacterized protein</fullName>
    </submittedName>
</protein>
<dbReference type="OrthoDB" id="3266227at2759"/>
<dbReference type="HOGENOM" id="CLU_041448_2_0_1"/>
<dbReference type="Proteomes" id="UP000027265">
    <property type="component" value="Unassembled WGS sequence"/>
</dbReference>
<evidence type="ECO:0000313" key="2">
    <source>
        <dbReference type="Proteomes" id="UP000027265"/>
    </source>
</evidence>
<accession>A0A067Q685</accession>
<organism evidence="1 2">
    <name type="scientific">Jaapia argillacea MUCL 33604</name>
    <dbReference type="NCBI Taxonomy" id="933084"/>
    <lineage>
        <taxon>Eukaryota</taxon>
        <taxon>Fungi</taxon>
        <taxon>Dikarya</taxon>
        <taxon>Basidiomycota</taxon>
        <taxon>Agaricomycotina</taxon>
        <taxon>Agaricomycetes</taxon>
        <taxon>Agaricomycetidae</taxon>
        <taxon>Jaapiales</taxon>
        <taxon>Jaapiaceae</taxon>
        <taxon>Jaapia</taxon>
    </lineage>
</organism>